<feature type="transmembrane region" description="Helical" evidence="1">
    <location>
        <begin position="51"/>
        <end position="69"/>
    </location>
</feature>
<accession>A0A1M7F405</accession>
<feature type="transmembrane region" description="Helical" evidence="1">
    <location>
        <begin position="180"/>
        <end position="198"/>
    </location>
</feature>
<sequence>MDGDRDSAEAVLPAQESKARHIATPAPVREAAAVAVPPRRRRWLPAWLDPWLLATGFLALYAALSLSRYRRMETMSWDLGIFEQAVRGYARLHAPVADLKGPGFNVLGDHFSPITALIAPFYRLFPTPATLLLAQAVLFALSVVPVTRTAGRLLGRGRGVAVGAAYGLSWGVQRAVDFDFHEIAFAVPLLAFSLAAVLRRRWRTAMGWAVPLVLVKEDMGAAVAMIGAVVWLRAGGDTIRGPKGGGAVRTWALSLAAFGAVASAWEVSWLIPAFHGAGYDALNHINGDGTLTTHVPPVTALRTVLWMLLPAGGLLALRSPLLLVALPTLGWRFLSYYPENWGTAWHYNAVLMPVVFLAAVDRAAAIGAAGPGRRTPPWLRSSVRALPAVMLGAALALSTQLPVADLTHRAAYQVDGPTRAAKRALAEIPNGATVEANVGPLSRLVRRTTVYWVGQTGSLAPDYLAFENRSDWLQDPVGYADQLHPQARYSLVADAGGYVVLRRD</sequence>
<feature type="transmembrane region" description="Helical" evidence="1">
    <location>
        <begin position="345"/>
        <end position="364"/>
    </location>
</feature>
<feature type="transmembrane region" description="Helical" evidence="1">
    <location>
        <begin position="304"/>
        <end position="325"/>
    </location>
</feature>
<keyword evidence="1" id="KW-1133">Transmembrane helix</keyword>
<gene>
    <name evidence="2" type="ORF">SAMN05216499_107188</name>
</gene>
<keyword evidence="1" id="KW-0812">Transmembrane</keyword>
<evidence type="ECO:0000313" key="2">
    <source>
        <dbReference type="EMBL" id="SHL98791.1"/>
    </source>
</evidence>
<evidence type="ECO:0000313" key="3">
    <source>
        <dbReference type="Proteomes" id="UP000184111"/>
    </source>
</evidence>
<dbReference type="EMBL" id="FRBI01000007">
    <property type="protein sequence ID" value="SHL98791.1"/>
    <property type="molecule type" value="Genomic_DNA"/>
</dbReference>
<keyword evidence="1" id="KW-0472">Membrane</keyword>
<dbReference type="AlphaFoldDB" id="A0A1M7F405"/>
<evidence type="ECO:0000256" key="1">
    <source>
        <dbReference type="SAM" id="Phobius"/>
    </source>
</evidence>
<dbReference type="Proteomes" id="UP000184111">
    <property type="component" value="Unassembled WGS sequence"/>
</dbReference>
<name>A0A1M7F405_9ACTN</name>
<dbReference type="STRING" id="310782.SAMN05216499_107188"/>
<dbReference type="InterPro" id="IPR018650">
    <property type="entry name" value="STSV1_Orf64"/>
</dbReference>
<organism evidence="2 3">
    <name type="scientific">Actinacidiphila paucisporea</name>
    <dbReference type="NCBI Taxonomy" id="310782"/>
    <lineage>
        <taxon>Bacteria</taxon>
        <taxon>Bacillati</taxon>
        <taxon>Actinomycetota</taxon>
        <taxon>Actinomycetes</taxon>
        <taxon>Kitasatosporales</taxon>
        <taxon>Streptomycetaceae</taxon>
        <taxon>Actinacidiphila</taxon>
    </lineage>
</organism>
<dbReference type="OrthoDB" id="5240834at2"/>
<protein>
    <submittedName>
        <fullName evidence="2">Predicted membrane protein</fullName>
    </submittedName>
</protein>
<feature type="transmembrane region" description="Helical" evidence="1">
    <location>
        <begin position="251"/>
        <end position="271"/>
    </location>
</feature>
<reference evidence="2 3" key="1">
    <citation type="submission" date="2016-11" db="EMBL/GenBank/DDBJ databases">
        <authorList>
            <person name="Jaros S."/>
            <person name="Januszkiewicz K."/>
            <person name="Wedrychowicz H."/>
        </authorList>
    </citation>
    <scope>NUCLEOTIDE SEQUENCE [LARGE SCALE GENOMIC DNA]</scope>
    <source>
        <strain evidence="2 3">CGMCC 4.2025</strain>
    </source>
</reference>
<feature type="transmembrane region" description="Helical" evidence="1">
    <location>
        <begin position="210"/>
        <end position="231"/>
    </location>
</feature>
<keyword evidence="3" id="KW-1185">Reference proteome</keyword>
<dbReference type="RefSeq" id="WP_079189722.1">
    <property type="nucleotide sequence ID" value="NZ_FRBI01000007.1"/>
</dbReference>
<dbReference type="Pfam" id="PF09852">
    <property type="entry name" value="DUF2079"/>
    <property type="match status" value="1"/>
</dbReference>
<proteinExistence type="predicted"/>
<feature type="transmembrane region" description="Helical" evidence="1">
    <location>
        <begin position="124"/>
        <end position="144"/>
    </location>
</feature>